<evidence type="ECO:0000313" key="2">
    <source>
        <dbReference type="EMBL" id="SMQ53676.1"/>
    </source>
</evidence>
<proteinExistence type="predicted"/>
<organism evidence="2 3">
    <name type="scientific">Zymoseptoria tritici (strain ST99CH_3D7)</name>
    <dbReference type="NCBI Taxonomy" id="1276538"/>
    <lineage>
        <taxon>Eukaryota</taxon>
        <taxon>Fungi</taxon>
        <taxon>Dikarya</taxon>
        <taxon>Ascomycota</taxon>
        <taxon>Pezizomycotina</taxon>
        <taxon>Dothideomycetes</taxon>
        <taxon>Dothideomycetidae</taxon>
        <taxon>Mycosphaerellales</taxon>
        <taxon>Mycosphaerellaceae</taxon>
        <taxon>Zymoseptoria</taxon>
    </lineage>
</organism>
<dbReference type="EMBL" id="LT853699">
    <property type="protein sequence ID" value="SMQ53676.1"/>
    <property type="molecule type" value="Genomic_DNA"/>
</dbReference>
<feature type="region of interest" description="Disordered" evidence="1">
    <location>
        <begin position="1"/>
        <end position="21"/>
    </location>
</feature>
<evidence type="ECO:0000313" key="3">
    <source>
        <dbReference type="Proteomes" id="UP000215127"/>
    </source>
</evidence>
<evidence type="ECO:0000256" key="1">
    <source>
        <dbReference type="SAM" id="MobiDB-lite"/>
    </source>
</evidence>
<feature type="region of interest" description="Disordered" evidence="1">
    <location>
        <begin position="51"/>
        <end position="84"/>
    </location>
</feature>
<keyword evidence="3" id="KW-1185">Reference proteome</keyword>
<name>A0A1X7S1X1_ZYMT9</name>
<reference evidence="2 3" key="1">
    <citation type="submission" date="2016-06" db="EMBL/GenBank/DDBJ databases">
        <authorList>
            <person name="Kjaerup R.B."/>
            <person name="Dalgaard T.S."/>
            <person name="Juul-Madsen H.R."/>
        </authorList>
    </citation>
    <scope>NUCLEOTIDE SEQUENCE [LARGE SCALE GENOMIC DNA]</scope>
</reference>
<gene>
    <name evidence="2" type="ORF">ZT3D7_G8830</name>
</gene>
<accession>A0A1X7S1X1</accession>
<feature type="compositionally biased region" description="Polar residues" evidence="1">
    <location>
        <begin position="75"/>
        <end position="84"/>
    </location>
</feature>
<sequence>MAISAKSELQAERPDVLARRTASAACTQGTYAAVPDAGNFLSQHVLPETLHHRLESSRPIASSSTDLPEKRGNSKHTSGTLRRV</sequence>
<dbReference type="Proteomes" id="UP000215127">
    <property type="component" value="Chromosome 8"/>
</dbReference>
<feature type="compositionally biased region" description="Basic and acidic residues" evidence="1">
    <location>
        <begin position="9"/>
        <end position="18"/>
    </location>
</feature>
<protein>
    <submittedName>
        <fullName evidence="2">Uncharacterized protein</fullName>
    </submittedName>
</protein>
<dbReference type="AlphaFoldDB" id="A0A1X7S1X1"/>